<dbReference type="EMBL" id="UINC01155146">
    <property type="protein sequence ID" value="SVD50836.1"/>
    <property type="molecule type" value="Genomic_DNA"/>
</dbReference>
<dbReference type="Gene3D" id="2.60.120.200">
    <property type="match status" value="1"/>
</dbReference>
<dbReference type="InterPro" id="IPR013320">
    <property type="entry name" value="ConA-like_dom_sf"/>
</dbReference>
<proteinExistence type="predicted"/>
<accession>A0A382VW60</accession>
<gene>
    <name evidence="1" type="ORF">METZ01_LOCUS403690</name>
</gene>
<reference evidence="1" key="1">
    <citation type="submission" date="2018-05" db="EMBL/GenBank/DDBJ databases">
        <authorList>
            <person name="Lanie J.A."/>
            <person name="Ng W.-L."/>
            <person name="Kazmierczak K.M."/>
            <person name="Andrzejewski T.M."/>
            <person name="Davidsen T.M."/>
            <person name="Wayne K.J."/>
            <person name="Tettelin H."/>
            <person name="Glass J.I."/>
            <person name="Rusch D."/>
            <person name="Podicherti R."/>
            <person name="Tsui H.-C.T."/>
            <person name="Winkler M.E."/>
        </authorList>
    </citation>
    <scope>NUCLEOTIDE SEQUENCE</scope>
</reference>
<organism evidence="1">
    <name type="scientific">marine metagenome</name>
    <dbReference type="NCBI Taxonomy" id="408172"/>
    <lineage>
        <taxon>unclassified sequences</taxon>
        <taxon>metagenomes</taxon>
        <taxon>ecological metagenomes</taxon>
    </lineage>
</organism>
<name>A0A382VW60_9ZZZZ</name>
<dbReference type="Pfam" id="PF13385">
    <property type="entry name" value="Laminin_G_3"/>
    <property type="match status" value="1"/>
</dbReference>
<sequence length="261" mass="28615">MKNIILAVITVSLVFGLGITISAQKAPKGLMLYLSFDEGKGDTSKDLSGNGYKAELLNGAKFSKKGAPNYGSGAEMVGGSSVATVEEFDLKPVKSTNEITIGAWFNVVEHNQWDGIVSIEIPGGDCCEYRLMLNQDPKPKTFWNMGHHQDKTGNFVFDLKKWYHYAMTYDGKNALIYVDGKKVDESAEGIKLPTEPGLFMVGAGEKPGTWAMEGGVIDEVFVVNRELQSDELKDIMNKGVIMAVDPKKKLAITWGTVKTEY</sequence>
<evidence type="ECO:0000313" key="1">
    <source>
        <dbReference type="EMBL" id="SVD50836.1"/>
    </source>
</evidence>
<dbReference type="SUPFAM" id="SSF49899">
    <property type="entry name" value="Concanavalin A-like lectins/glucanases"/>
    <property type="match status" value="1"/>
</dbReference>
<protein>
    <recommendedName>
        <fullName evidence="2">LamG-like jellyroll fold domain-containing protein</fullName>
    </recommendedName>
</protein>
<dbReference type="AlphaFoldDB" id="A0A382VW60"/>
<evidence type="ECO:0008006" key="2">
    <source>
        <dbReference type="Google" id="ProtNLM"/>
    </source>
</evidence>